<dbReference type="Proteomes" id="UP001515480">
    <property type="component" value="Unassembled WGS sequence"/>
</dbReference>
<protein>
    <recommendedName>
        <fullName evidence="4">SHOCT domain-containing protein</fullName>
    </recommendedName>
</protein>
<dbReference type="AlphaFoldDB" id="A0AB34J5J0"/>
<gene>
    <name evidence="2" type="ORF">AB1Y20_003696</name>
</gene>
<name>A0AB34J5J0_PRYPA</name>
<accession>A0AB34J5J0</accession>
<reference evidence="2 3" key="1">
    <citation type="journal article" date="2024" name="Science">
        <title>Giant polyketide synthase enzymes in the biosynthesis of giant marine polyether toxins.</title>
        <authorList>
            <person name="Fallon T.R."/>
            <person name="Shende V.V."/>
            <person name="Wierzbicki I.H."/>
            <person name="Pendleton A.L."/>
            <person name="Watervoot N.F."/>
            <person name="Auber R.P."/>
            <person name="Gonzalez D.J."/>
            <person name="Wisecaver J.H."/>
            <person name="Moore B.S."/>
        </authorList>
    </citation>
    <scope>NUCLEOTIDE SEQUENCE [LARGE SCALE GENOMIC DNA]</scope>
    <source>
        <strain evidence="2 3">12B1</strain>
    </source>
</reference>
<dbReference type="EMBL" id="JBGBPQ010000012">
    <property type="protein sequence ID" value="KAL1514602.1"/>
    <property type="molecule type" value="Genomic_DNA"/>
</dbReference>
<proteinExistence type="predicted"/>
<feature type="compositionally biased region" description="Low complexity" evidence="1">
    <location>
        <begin position="39"/>
        <end position="49"/>
    </location>
</feature>
<evidence type="ECO:0008006" key="4">
    <source>
        <dbReference type="Google" id="ProtNLM"/>
    </source>
</evidence>
<feature type="region of interest" description="Disordered" evidence="1">
    <location>
        <begin position="39"/>
        <end position="81"/>
    </location>
</feature>
<organism evidence="2 3">
    <name type="scientific">Prymnesium parvum</name>
    <name type="common">Toxic golden alga</name>
    <dbReference type="NCBI Taxonomy" id="97485"/>
    <lineage>
        <taxon>Eukaryota</taxon>
        <taxon>Haptista</taxon>
        <taxon>Haptophyta</taxon>
        <taxon>Prymnesiophyceae</taxon>
        <taxon>Prymnesiales</taxon>
        <taxon>Prymnesiaceae</taxon>
        <taxon>Prymnesium</taxon>
    </lineage>
</organism>
<feature type="region of interest" description="Disordered" evidence="1">
    <location>
        <begin position="112"/>
        <end position="160"/>
    </location>
</feature>
<evidence type="ECO:0000313" key="2">
    <source>
        <dbReference type="EMBL" id="KAL1514602.1"/>
    </source>
</evidence>
<keyword evidence="3" id="KW-1185">Reference proteome</keyword>
<evidence type="ECO:0000256" key="1">
    <source>
        <dbReference type="SAM" id="MobiDB-lite"/>
    </source>
</evidence>
<sequence length="160" mass="16602">MDPALRRALKNLQGAFEEGFMTKPEYELRRKALIDGATTFTTPTDDAAATGGGGKEEGKGTKASVFDRLGANAGGKGTDGRGKWDHGGFVELYGKGAAAAKGKGVVKTIDKRGKAAPLSQRAAVEVYRPPKSDLRSKLAAKANPGGGGSKRAALPSKCPW</sequence>
<comment type="caution">
    <text evidence="2">The sequence shown here is derived from an EMBL/GenBank/DDBJ whole genome shotgun (WGS) entry which is preliminary data.</text>
</comment>
<evidence type="ECO:0000313" key="3">
    <source>
        <dbReference type="Proteomes" id="UP001515480"/>
    </source>
</evidence>